<feature type="compositionally biased region" description="Pro residues" evidence="1">
    <location>
        <begin position="29"/>
        <end position="41"/>
    </location>
</feature>
<evidence type="ECO:0000313" key="2">
    <source>
        <dbReference type="EMBL" id="KAK2120057.1"/>
    </source>
</evidence>
<feature type="region of interest" description="Disordered" evidence="1">
    <location>
        <begin position="1"/>
        <end position="45"/>
    </location>
</feature>
<keyword evidence="3" id="KW-1185">Reference proteome</keyword>
<reference evidence="2 3" key="1">
    <citation type="submission" date="2023-05" db="EMBL/GenBank/DDBJ databases">
        <title>B98-5 Cell Line De Novo Hybrid Assembly: An Optical Mapping Approach.</title>
        <authorList>
            <person name="Kananen K."/>
            <person name="Auerbach J.A."/>
            <person name="Kautto E."/>
            <person name="Blachly J.S."/>
        </authorList>
    </citation>
    <scope>NUCLEOTIDE SEQUENCE [LARGE SCALE GENOMIC DNA]</scope>
    <source>
        <strain evidence="2">B95-8</strain>
        <tissue evidence="2">Cell line</tissue>
    </source>
</reference>
<protein>
    <submittedName>
        <fullName evidence="2">Uncharacterized protein</fullName>
    </submittedName>
</protein>
<accession>A0ABQ9WEH1</accession>
<gene>
    <name evidence="2" type="ORF">P7K49_001443</name>
</gene>
<evidence type="ECO:0000256" key="1">
    <source>
        <dbReference type="SAM" id="MobiDB-lite"/>
    </source>
</evidence>
<proteinExistence type="predicted"/>
<dbReference type="Proteomes" id="UP001266305">
    <property type="component" value="Unassembled WGS sequence"/>
</dbReference>
<dbReference type="EMBL" id="JASSZA010000001">
    <property type="protein sequence ID" value="KAK2120057.1"/>
    <property type="molecule type" value="Genomic_DNA"/>
</dbReference>
<name>A0ABQ9WEH1_SAGOE</name>
<organism evidence="2 3">
    <name type="scientific">Saguinus oedipus</name>
    <name type="common">Cotton-top tamarin</name>
    <name type="synonym">Oedipomidas oedipus</name>
    <dbReference type="NCBI Taxonomy" id="9490"/>
    <lineage>
        <taxon>Eukaryota</taxon>
        <taxon>Metazoa</taxon>
        <taxon>Chordata</taxon>
        <taxon>Craniata</taxon>
        <taxon>Vertebrata</taxon>
        <taxon>Euteleostomi</taxon>
        <taxon>Mammalia</taxon>
        <taxon>Eutheria</taxon>
        <taxon>Euarchontoglires</taxon>
        <taxon>Primates</taxon>
        <taxon>Haplorrhini</taxon>
        <taxon>Platyrrhini</taxon>
        <taxon>Cebidae</taxon>
        <taxon>Callitrichinae</taxon>
        <taxon>Saguinus</taxon>
    </lineage>
</organism>
<evidence type="ECO:0000313" key="3">
    <source>
        <dbReference type="Proteomes" id="UP001266305"/>
    </source>
</evidence>
<sequence>MKGNPPANLNMATSSSLKKNPGNKGNGPQEPPVHLPNPPGLDVPSKVSLEPVKGVSRRQCGILEIISNAVQLKSSQDSLY</sequence>
<comment type="caution">
    <text evidence="2">The sequence shown here is derived from an EMBL/GenBank/DDBJ whole genome shotgun (WGS) entry which is preliminary data.</text>
</comment>